<evidence type="ECO:0000313" key="1">
    <source>
        <dbReference type="EMBL" id="MVO07762.1"/>
    </source>
</evidence>
<organism evidence="1 2">
    <name type="scientific">Flavobacterium profundi</name>
    <dbReference type="NCBI Taxonomy" id="1774945"/>
    <lineage>
        <taxon>Bacteria</taxon>
        <taxon>Pseudomonadati</taxon>
        <taxon>Bacteroidota</taxon>
        <taxon>Flavobacteriia</taxon>
        <taxon>Flavobacteriales</taxon>
        <taxon>Flavobacteriaceae</taxon>
        <taxon>Flavobacterium</taxon>
    </lineage>
</organism>
<proteinExistence type="predicted"/>
<dbReference type="EMBL" id="WQLW01000001">
    <property type="protein sequence ID" value="MVO07762.1"/>
    <property type="molecule type" value="Genomic_DNA"/>
</dbReference>
<dbReference type="RefSeq" id="WP_140996176.1">
    <property type="nucleotide sequence ID" value="NZ_VDCZ01000001.1"/>
</dbReference>
<dbReference type="AlphaFoldDB" id="A0A6I4IJF1"/>
<dbReference type="OrthoDB" id="1367524at2"/>
<accession>A0A6I4IJF1</accession>
<evidence type="ECO:0000313" key="2">
    <source>
        <dbReference type="Proteomes" id="UP000431264"/>
    </source>
</evidence>
<sequence length="124" mass="14608">MFSHFGDHGLGDSARIPIGHGKAIQEVDAMQAYIQDEGPISMIEIDRFIIADDFVYGFISEGNENYEGSYFIYDLVNNSVKTFEEENDYINILKTKNLDYNADYKNFGYYYSQYWYGWRFWLLP</sequence>
<name>A0A6I4IJF1_9FLAO</name>
<dbReference type="Proteomes" id="UP000431264">
    <property type="component" value="Unassembled WGS sequence"/>
</dbReference>
<reference evidence="2" key="1">
    <citation type="submission" date="2019-05" db="EMBL/GenBank/DDBJ databases">
        <title>Flavobacterium profundi sp. nov., isolated from a deep-sea seamount.</title>
        <authorList>
            <person name="Zhang D.-C."/>
        </authorList>
    </citation>
    <scope>NUCLEOTIDE SEQUENCE [LARGE SCALE GENOMIC DNA]</scope>
    <source>
        <strain evidence="2">TP390</strain>
    </source>
</reference>
<protein>
    <submittedName>
        <fullName evidence="1">Uncharacterized protein</fullName>
    </submittedName>
</protein>
<comment type="caution">
    <text evidence="1">The sequence shown here is derived from an EMBL/GenBank/DDBJ whole genome shotgun (WGS) entry which is preliminary data.</text>
</comment>
<gene>
    <name evidence="1" type="ORF">GOQ30_01125</name>
</gene>
<keyword evidence="2" id="KW-1185">Reference proteome</keyword>